<evidence type="ECO:0000256" key="2">
    <source>
        <dbReference type="ARBA" id="ARBA00022737"/>
    </source>
</evidence>
<feature type="domain" description="C2H2-type" evidence="6">
    <location>
        <begin position="591"/>
        <end position="618"/>
    </location>
</feature>
<dbReference type="InterPro" id="IPR013087">
    <property type="entry name" value="Znf_C2H2_type"/>
</dbReference>
<dbReference type="SUPFAM" id="SSF57667">
    <property type="entry name" value="beta-beta-alpha zinc fingers"/>
    <property type="match status" value="3"/>
</dbReference>
<dbReference type="PROSITE" id="PS50157">
    <property type="entry name" value="ZINC_FINGER_C2H2_2"/>
    <property type="match status" value="7"/>
</dbReference>
<dbReference type="Gene3D" id="3.30.160.60">
    <property type="entry name" value="Classic Zinc Finger"/>
    <property type="match status" value="4"/>
</dbReference>
<dbReference type="InterPro" id="IPR036236">
    <property type="entry name" value="Znf_C2H2_sf"/>
</dbReference>
<feature type="domain" description="C2H2-type" evidence="6">
    <location>
        <begin position="647"/>
        <end position="674"/>
    </location>
</feature>
<keyword evidence="8" id="KW-1185">Reference proteome</keyword>
<reference evidence="7 8" key="1">
    <citation type="submission" date="2023-03" db="EMBL/GenBank/DDBJ databases">
        <title>Genome insight into feeding habits of ladybird beetles.</title>
        <authorList>
            <person name="Li H.-S."/>
            <person name="Huang Y.-H."/>
            <person name="Pang H."/>
        </authorList>
    </citation>
    <scope>NUCLEOTIDE SEQUENCE [LARGE SCALE GENOMIC DNA]</scope>
    <source>
        <strain evidence="7">SYSU_2023b</strain>
        <tissue evidence="7">Whole body</tissue>
    </source>
</reference>
<protein>
    <recommendedName>
        <fullName evidence="6">C2H2-type domain-containing protein</fullName>
    </recommendedName>
</protein>
<evidence type="ECO:0000256" key="5">
    <source>
        <dbReference type="PROSITE-ProRule" id="PRU00042"/>
    </source>
</evidence>
<dbReference type="GO" id="GO:0000981">
    <property type="term" value="F:DNA-binding transcription factor activity, RNA polymerase II-specific"/>
    <property type="evidence" value="ECO:0007669"/>
    <property type="project" value="TreeGrafter"/>
</dbReference>
<keyword evidence="1" id="KW-0479">Metal-binding</keyword>
<dbReference type="EMBL" id="JARQZJ010000031">
    <property type="protein sequence ID" value="KAK9874436.1"/>
    <property type="molecule type" value="Genomic_DNA"/>
</dbReference>
<gene>
    <name evidence="7" type="ORF">WA026_002776</name>
</gene>
<dbReference type="PROSITE" id="PS00028">
    <property type="entry name" value="ZINC_FINGER_C2H2_1"/>
    <property type="match status" value="6"/>
</dbReference>
<dbReference type="Proteomes" id="UP001431783">
    <property type="component" value="Unassembled WGS sequence"/>
</dbReference>
<evidence type="ECO:0000256" key="1">
    <source>
        <dbReference type="ARBA" id="ARBA00022723"/>
    </source>
</evidence>
<dbReference type="FunFam" id="3.30.160.60:FF:000446">
    <property type="entry name" value="Zinc finger protein"/>
    <property type="match status" value="1"/>
</dbReference>
<accession>A0AAW1TSA5</accession>
<evidence type="ECO:0000313" key="7">
    <source>
        <dbReference type="EMBL" id="KAK9874436.1"/>
    </source>
</evidence>
<dbReference type="PANTHER" id="PTHR24409">
    <property type="entry name" value="ZINC FINGER PROTEIN 142"/>
    <property type="match status" value="1"/>
</dbReference>
<feature type="domain" description="C2H2-type" evidence="6">
    <location>
        <begin position="503"/>
        <end position="526"/>
    </location>
</feature>
<organism evidence="7 8">
    <name type="scientific">Henosepilachna vigintioctopunctata</name>
    <dbReference type="NCBI Taxonomy" id="420089"/>
    <lineage>
        <taxon>Eukaryota</taxon>
        <taxon>Metazoa</taxon>
        <taxon>Ecdysozoa</taxon>
        <taxon>Arthropoda</taxon>
        <taxon>Hexapoda</taxon>
        <taxon>Insecta</taxon>
        <taxon>Pterygota</taxon>
        <taxon>Neoptera</taxon>
        <taxon>Endopterygota</taxon>
        <taxon>Coleoptera</taxon>
        <taxon>Polyphaga</taxon>
        <taxon>Cucujiformia</taxon>
        <taxon>Coccinelloidea</taxon>
        <taxon>Coccinellidae</taxon>
        <taxon>Epilachninae</taxon>
        <taxon>Epilachnini</taxon>
        <taxon>Henosepilachna</taxon>
    </lineage>
</organism>
<dbReference type="AlphaFoldDB" id="A0AAW1TSA5"/>
<dbReference type="GO" id="GO:0000977">
    <property type="term" value="F:RNA polymerase II transcription regulatory region sequence-specific DNA binding"/>
    <property type="evidence" value="ECO:0007669"/>
    <property type="project" value="TreeGrafter"/>
</dbReference>
<evidence type="ECO:0000256" key="4">
    <source>
        <dbReference type="ARBA" id="ARBA00022833"/>
    </source>
</evidence>
<dbReference type="Pfam" id="PF13894">
    <property type="entry name" value="zf-C2H2_4"/>
    <property type="match status" value="1"/>
</dbReference>
<dbReference type="SMART" id="SM00355">
    <property type="entry name" value="ZnF_C2H2"/>
    <property type="match status" value="7"/>
</dbReference>
<feature type="domain" description="C2H2-type" evidence="6">
    <location>
        <begin position="533"/>
        <end position="560"/>
    </location>
</feature>
<keyword evidence="3 5" id="KW-0863">Zinc-finger</keyword>
<sequence>MDVNIVDQYQEIENLDNVMNIDGTQAIFVDGRYYIPTNTKAIFMPETDSQYNINNAGNILFDTNFETSFCNRETVHLIENTEVKVEDDRQILYYTDEVKNLVEMKEEECSQNVKFGFMDNMNPSLKPLEIECDFVNIDSVLENINNVTDNTENGSAQSYQYIVQFENYDAFENSPDNSMHETLKNGLDESDSIIDESSQLVDISKITGKNLLTGETVTLDNYLEKVKNINKELTLEKAEEISQNIRKRSQHTALSNLLNKKLTIGKTLTGQRLIGKVIHVGKKELERASNDSTIYEPFSKTIENIDEDNSMVPSIFSLIADDPIKNVGLSTEMSEDSQEDDTTILLDNQHEIEGLAETKCELTQCNDEEYCNVEEQKMNQMDHHMVEYVSRTLTNLMSMESVSKKLKRKNLYIKVIEKVMADNNKYKANIYQMQGHLEMLGGWEEEGYEEKWLFKLNKEFLNNDELLDYNHKKFPESMRLIISIVLVDGIVQSTKVNLNYCQEKCSICSKEFRTIYKLKSHMKVVHQIAVSQFYCQLCDESLEDKDMFTQHRLYHVERNELFPCSRCDKHFLTKIKLAKHMLCHDPSSVKLVCTICGENSSKVSTWKRHMLTHTTMRPYTCKQCNKQFISLTDLNYHSRAHDAKNCYVCKVCNRTFSRYSNLQRHSEIHGTKNSRSAYSCSMCGCTYNYVSSLTRHIVQNHISAS</sequence>
<feature type="domain" description="C2H2-type" evidence="6">
    <location>
        <begin position="619"/>
        <end position="646"/>
    </location>
</feature>
<dbReference type="GO" id="GO:0005634">
    <property type="term" value="C:nucleus"/>
    <property type="evidence" value="ECO:0007669"/>
    <property type="project" value="TreeGrafter"/>
</dbReference>
<evidence type="ECO:0000313" key="8">
    <source>
        <dbReference type="Proteomes" id="UP001431783"/>
    </source>
</evidence>
<dbReference type="Pfam" id="PF13912">
    <property type="entry name" value="zf-C2H2_6"/>
    <property type="match status" value="1"/>
</dbReference>
<dbReference type="PANTHER" id="PTHR24409:SF295">
    <property type="entry name" value="AZ2-RELATED"/>
    <property type="match status" value="1"/>
</dbReference>
<comment type="caution">
    <text evidence="7">The sequence shown here is derived from an EMBL/GenBank/DDBJ whole genome shotgun (WGS) entry which is preliminary data.</text>
</comment>
<dbReference type="GO" id="GO:0008270">
    <property type="term" value="F:zinc ion binding"/>
    <property type="evidence" value="ECO:0007669"/>
    <property type="project" value="UniProtKB-KW"/>
</dbReference>
<name>A0AAW1TSA5_9CUCU</name>
<feature type="domain" description="C2H2-type" evidence="6">
    <location>
        <begin position="678"/>
        <end position="705"/>
    </location>
</feature>
<feature type="domain" description="C2H2-type" evidence="6">
    <location>
        <begin position="562"/>
        <end position="584"/>
    </location>
</feature>
<keyword evidence="4" id="KW-0862">Zinc</keyword>
<evidence type="ECO:0000256" key="3">
    <source>
        <dbReference type="ARBA" id="ARBA00022771"/>
    </source>
</evidence>
<evidence type="ECO:0000259" key="6">
    <source>
        <dbReference type="PROSITE" id="PS50157"/>
    </source>
</evidence>
<proteinExistence type="predicted"/>
<dbReference type="FunFam" id="3.30.160.60:FF:001049">
    <property type="entry name" value="zinc finger protein 319"/>
    <property type="match status" value="1"/>
</dbReference>
<dbReference type="Pfam" id="PF00096">
    <property type="entry name" value="zf-C2H2"/>
    <property type="match status" value="1"/>
</dbReference>
<keyword evidence="2" id="KW-0677">Repeat</keyword>